<evidence type="ECO:0000313" key="2">
    <source>
        <dbReference type="Proteomes" id="UP000228755"/>
    </source>
</evidence>
<dbReference type="AlphaFoldDB" id="A0A2M9HP43"/>
<comment type="caution">
    <text evidence="1">The sequence shown here is derived from an EMBL/GenBank/DDBJ whole genome shotgun (WGS) entry which is preliminary data.</text>
</comment>
<dbReference type="Proteomes" id="UP000228755">
    <property type="component" value="Unassembled WGS sequence"/>
</dbReference>
<protein>
    <submittedName>
        <fullName evidence="1">Uncharacterized protein</fullName>
    </submittedName>
</protein>
<organism evidence="1 2">
    <name type="scientific">Bifidobacterium scaligerum</name>
    <dbReference type="NCBI Taxonomy" id="2052656"/>
    <lineage>
        <taxon>Bacteria</taxon>
        <taxon>Bacillati</taxon>
        <taxon>Actinomycetota</taxon>
        <taxon>Actinomycetes</taxon>
        <taxon>Bifidobacteriales</taxon>
        <taxon>Bifidobacteriaceae</taxon>
        <taxon>Bifidobacterium</taxon>
    </lineage>
</organism>
<keyword evidence="2" id="KW-1185">Reference proteome</keyword>
<reference evidence="1 2" key="1">
    <citation type="submission" date="2017-11" db="EMBL/GenBank/DDBJ databases">
        <title>Draft genome sequences of strains TRE 1, TRE D, TRE H and TRI 7, isolated from tamarins, belonging to four potential novel Bifidobacterium species.</title>
        <authorList>
            <person name="Mattarelli P."/>
            <person name="Modesto M."/>
            <person name="Bonetti A."/>
            <person name="Puglisi E."/>
            <person name="Morelli L."/>
        </authorList>
    </citation>
    <scope>NUCLEOTIDE SEQUENCE [LARGE SCALE GENOMIC DNA]</scope>
    <source>
        <strain evidence="2">TRED</strain>
    </source>
</reference>
<gene>
    <name evidence="1" type="ORF">CUU80_08880</name>
</gene>
<sequence>MRIFVNPADVKIVVLDGQKEFEPSKDASGQLRLTDDKPVYALRNIAVKFRGEDGGYELVQNASVKLFRAPSRQLGELEIVQLDGRVRVTPYVNGQNRIGLSIMADGIKEAAK</sequence>
<proteinExistence type="predicted"/>
<dbReference type="EMBL" id="PGLQ01000007">
    <property type="protein sequence ID" value="PJM78549.1"/>
    <property type="molecule type" value="Genomic_DNA"/>
</dbReference>
<dbReference type="RefSeq" id="WP_100496957.1">
    <property type="nucleotide sequence ID" value="NZ_PGLQ01000007.1"/>
</dbReference>
<accession>A0A2M9HP43</accession>
<evidence type="ECO:0000313" key="1">
    <source>
        <dbReference type="EMBL" id="PJM78549.1"/>
    </source>
</evidence>
<name>A0A2M9HP43_9BIFI</name>